<dbReference type="eggNOG" id="COG1704">
    <property type="taxonomic scope" value="Bacteria"/>
</dbReference>
<dbReference type="STRING" id="693979.Bache_0689"/>
<dbReference type="Gene3D" id="1.20.1440.20">
    <property type="entry name" value="LemA-like domain"/>
    <property type="match status" value="1"/>
</dbReference>
<evidence type="ECO:0000313" key="6">
    <source>
        <dbReference type="EMBL" id="ADV42712.1"/>
    </source>
</evidence>
<dbReference type="PANTHER" id="PTHR34478:SF1">
    <property type="entry name" value="PROTEIN LEMA"/>
    <property type="match status" value="1"/>
</dbReference>
<reference key="1">
    <citation type="submission" date="2010-11" db="EMBL/GenBank/DDBJ databases">
        <title>The complete genome of Bacteroides helcogenes P 36-108.</title>
        <authorList>
            <consortium name="US DOE Joint Genome Institute (JGI-PGF)"/>
            <person name="Lucas S."/>
            <person name="Copeland A."/>
            <person name="Lapidus A."/>
            <person name="Bruce D."/>
            <person name="Goodwin L."/>
            <person name="Pitluck S."/>
            <person name="Kyrpides N."/>
            <person name="Mavromatis K."/>
            <person name="Ivanova N."/>
            <person name="Zeytun A."/>
            <person name="Brettin T."/>
            <person name="Detter J.C."/>
            <person name="Tapia R."/>
            <person name="Han C."/>
            <person name="Land M."/>
            <person name="Hauser L."/>
            <person name="Markowitz V."/>
            <person name="Cheng J.-F."/>
            <person name="Hugenholtz P."/>
            <person name="Woyke T."/>
            <person name="Wu D."/>
            <person name="Gronow S."/>
            <person name="Wellnitz S."/>
            <person name="Brambilla E."/>
            <person name="Klenk H.-P."/>
            <person name="Eisen J.A."/>
        </authorList>
    </citation>
    <scope>NUCLEOTIDE SEQUENCE</scope>
    <source>
        <strain>P 36-108</strain>
    </source>
</reference>
<name>E6SNB9_BACT6</name>
<dbReference type="EMBL" id="CP002352">
    <property type="protein sequence ID" value="ADV42712.1"/>
    <property type="molecule type" value="Genomic_DNA"/>
</dbReference>
<evidence type="ECO:0000313" key="7">
    <source>
        <dbReference type="Proteomes" id="UP000008630"/>
    </source>
</evidence>
<dbReference type="PATRIC" id="fig|693979.3.peg.735"/>
<dbReference type="Proteomes" id="UP000008630">
    <property type="component" value="Chromosome"/>
</dbReference>
<dbReference type="SUPFAM" id="SSF140478">
    <property type="entry name" value="LemA-like"/>
    <property type="match status" value="1"/>
</dbReference>
<protein>
    <submittedName>
        <fullName evidence="6">LemA family protein</fullName>
    </submittedName>
</protein>
<dbReference type="GO" id="GO:0016020">
    <property type="term" value="C:membrane"/>
    <property type="evidence" value="ECO:0007669"/>
    <property type="project" value="UniProtKB-SubCell"/>
</dbReference>
<comment type="similarity">
    <text evidence="2">Belongs to the LemA family.</text>
</comment>
<organism evidence="6 7">
    <name type="scientific">Bacteroides helcogenes (strain ATCC 35417 / DSM 20613 / JCM 6297 / CCUG 15421 / P 36-108)</name>
    <dbReference type="NCBI Taxonomy" id="693979"/>
    <lineage>
        <taxon>Bacteria</taxon>
        <taxon>Pseudomonadati</taxon>
        <taxon>Bacteroidota</taxon>
        <taxon>Bacteroidia</taxon>
        <taxon>Bacteroidales</taxon>
        <taxon>Bacteroidaceae</taxon>
        <taxon>Bacteroides</taxon>
    </lineage>
</organism>
<dbReference type="InterPro" id="IPR007156">
    <property type="entry name" value="MamQ_LemA"/>
</dbReference>
<dbReference type="InterPro" id="IPR023353">
    <property type="entry name" value="LemA-like_dom_sf"/>
</dbReference>
<evidence type="ECO:0000256" key="2">
    <source>
        <dbReference type="ARBA" id="ARBA00008854"/>
    </source>
</evidence>
<dbReference type="PANTHER" id="PTHR34478">
    <property type="entry name" value="PROTEIN LEMA"/>
    <property type="match status" value="1"/>
</dbReference>
<dbReference type="HOGENOM" id="CLU_056714_3_1_10"/>
<dbReference type="KEGG" id="bhl:Bache_0689"/>
<gene>
    <name evidence="6" type="ordered locus">Bache_0689</name>
</gene>
<evidence type="ECO:0000256" key="1">
    <source>
        <dbReference type="ARBA" id="ARBA00004167"/>
    </source>
</evidence>
<accession>E6SNB9</accession>
<reference evidence="6 7" key="2">
    <citation type="journal article" date="2011" name="Stand. Genomic Sci.">
        <title>Complete genome sequence of Bacteroides helcogenes type strain (P 36-108).</title>
        <authorList>
            <person name="Pati A."/>
            <person name="Gronow S."/>
            <person name="Zeytun A."/>
            <person name="Lapidus A."/>
            <person name="Nolan M."/>
            <person name="Hammon N."/>
            <person name="Deshpande S."/>
            <person name="Cheng J.F."/>
            <person name="Tapia R."/>
            <person name="Han C."/>
            <person name="Goodwin L."/>
            <person name="Pitluck S."/>
            <person name="Liolios K."/>
            <person name="Pagani I."/>
            <person name="Ivanova N."/>
            <person name="Mavromatis K."/>
            <person name="Chen A."/>
            <person name="Palaniappan K."/>
            <person name="Land M."/>
            <person name="Hauser L."/>
            <person name="Chang Y.J."/>
            <person name="Jeffries C.D."/>
            <person name="Detter J.C."/>
            <person name="Brambilla E."/>
            <person name="Rohde M."/>
            <person name="Goker M."/>
            <person name="Woyke T."/>
            <person name="Bristow J."/>
            <person name="Eisen J.A."/>
            <person name="Markowitz V."/>
            <person name="Hugenholtz P."/>
            <person name="Kyrpides N.C."/>
            <person name="Klenk H.P."/>
            <person name="Lucas S."/>
        </authorList>
    </citation>
    <scope>NUCLEOTIDE SEQUENCE [LARGE SCALE GENOMIC DNA]</scope>
    <source>
        <strain evidence="7">ATCC 35417 / DSM 20613 / JCM 6297 / CCUG 15421 / P 36-108</strain>
    </source>
</reference>
<proteinExistence type="inferred from homology"/>
<evidence type="ECO:0000256" key="3">
    <source>
        <dbReference type="ARBA" id="ARBA00022692"/>
    </source>
</evidence>
<dbReference type="AlphaFoldDB" id="E6SNB9"/>
<evidence type="ECO:0000256" key="5">
    <source>
        <dbReference type="ARBA" id="ARBA00023136"/>
    </source>
</evidence>
<keyword evidence="5" id="KW-0472">Membrane</keyword>
<keyword evidence="3" id="KW-0812">Transmembrane</keyword>
<dbReference type="RefSeq" id="WP_013546327.1">
    <property type="nucleotide sequence ID" value="NC_014933.1"/>
</dbReference>
<keyword evidence="4" id="KW-1133">Transmembrane helix</keyword>
<sequence length="183" mass="20690">MIATIIIAAVLVIYLIAAYNGLVRRRNHADNAFATIDVMLKKRYDLIPNLVQTVKQYAEHEAGVLSEVVKLRNRAYSELTTDEKVKMDYDIRSVQRSFNVMVEQYPDLKASANFLHLQGSLNETEEQLAAARRTYNASVTDYNNSVQTFPSNLMASAAGFKTRLLLETPAEERANVNVKDLFK</sequence>
<dbReference type="Pfam" id="PF04011">
    <property type="entry name" value="LemA"/>
    <property type="match status" value="1"/>
</dbReference>
<evidence type="ECO:0000256" key="4">
    <source>
        <dbReference type="ARBA" id="ARBA00022989"/>
    </source>
</evidence>
<comment type="subcellular location">
    <subcellularLocation>
        <location evidence="1">Membrane</location>
        <topology evidence="1">Single-pass membrane protein</topology>
    </subcellularLocation>
</comment>
<keyword evidence="7" id="KW-1185">Reference proteome</keyword>